<evidence type="ECO:0000313" key="3">
    <source>
        <dbReference type="EMBL" id="WUQ88437.1"/>
    </source>
</evidence>
<dbReference type="RefSeq" id="WP_328958984.1">
    <property type="nucleotide sequence ID" value="NZ_CP108110.1"/>
</dbReference>
<keyword evidence="2" id="KW-1133">Transmembrane helix</keyword>
<evidence type="ECO:0000313" key="4">
    <source>
        <dbReference type="Proteomes" id="UP001432222"/>
    </source>
</evidence>
<feature type="transmembrane region" description="Helical" evidence="2">
    <location>
        <begin position="558"/>
        <end position="576"/>
    </location>
</feature>
<keyword evidence="2" id="KW-0812">Transmembrane</keyword>
<feature type="compositionally biased region" description="Basic and acidic residues" evidence="1">
    <location>
        <begin position="15"/>
        <end position="28"/>
    </location>
</feature>
<evidence type="ECO:0008006" key="5">
    <source>
        <dbReference type="Google" id="ProtNLM"/>
    </source>
</evidence>
<feature type="transmembrane region" description="Helical" evidence="2">
    <location>
        <begin position="448"/>
        <end position="476"/>
    </location>
</feature>
<sequence length="593" mass="61562">MSAAPSSKAGPTAEARTDDERTDDERTDSGSAGDGWSDDDRSDDGWDDDWTDETLALLRALRAPHRRNRAKSVGFAVYCVVLILIIWGGVPSLGLFLQASMGADYTGHGGDLLAAMPAGITAIGLVTFLLLVRDGLWRGPVVPPRAAADWLLIHPVRPRPVLRPWFWLSCAVAAFPGLVAAVGGMVALGLTVRAGLPAALGWCLLGGLCVPLLATCAALVVERSDRAARWVRRLTPWLTLLIIALAGQSALAVAGHPVRWLELVEMWSGPWGWAAIAALAPTSAAVAGGWVAAALLLVSTGAALVLADRAAATVPLARLRERARTAAGVLAALRTVELRSARLAVNSANGSARQRRLRLPAPRRAWLVVPWRDTLALLRSPARLGRATVLTVPALLCAVLAHGAAGALSWLATAVALTFGYLAVAQLLEPARIETDDVRRASWSPYPFAALMLRHAVVPTLAGVLLGLACTGALLAAGTGPAAWLAPAAAPALVAAGLVNACRGVLRKDLMFSPAQGAGGGTGPLLFAAWYAAGPAVGVAALTPMFSSALRGGTVVPVGKAALMAVVVAVLLLRWAQARAAKMSRVRPGESTL</sequence>
<organism evidence="3 4">
    <name type="scientific">Kitasatospora purpeofusca</name>
    <dbReference type="NCBI Taxonomy" id="67352"/>
    <lineage>
        <taxon>Bacteria</taxon>
        <taxon>Bacillati</taxon>
        <taxon>Actinomycetota</taxon>
        <taxon>Actinomycetes</taxon>
        <taxon>Kitasatosporales</taxon>
        <taxon>Streptomycetaceae</taxon>
        <taxon>Kitasatospora</taxon>
    </lineage>
</organism>
<feature type="transmembrane region" description="Helical" evidence="2">
    <location>
        <begin position="75"/>
        <end position="100"/>
    </location>
</feature>
<feature type="region of interest" description="Disordered" evidence="1">
    <location>
        <begin position="1"/>
        <end position="45"/>
    </location>
</feature>
<feature type="transmembrane region" description="Helical" evidence="2">
    <location>
        <begin position="234"/>
        <end position="253"/>
    </location>
</feature>
<evidence type="ECO:0000256" key="1">
    <source>
        <dbReference type="SAM" id="MobiDB-lite"/>
    </source>
</evidence>
<feature type="transmembrane region" description="Helical" evidence="2">
    <location>
        <begin position="112"/>
        <end position="132"/>
    </location>
</feature>
<dbReference type="Proteomes" id="UP001432222">
    <property type="component" value="Chromosome"/>
</dbReference>
<feature type="compositionally biased region" description="Acidic residues" evidence="1">
    <location>
        <begin position="36"/>
        <end position="45"/>
    </location>
</feature>
<feature type="transmembrane region" description="Helical" evidence="2">
    <location>
        <begin position="165"/>
        <end position="187"/>
    </location>
</feature>
<dbReference type="EMBL" id="CP108110">
    <property type="protein sequence ID" value="WUQ88437.1"/>
    <property type="molecule type" value="Genomic_DNA"/>
</dbReference>
<feature type="transmembrane region" description="Helical" evidence="2">
    <location>
        <begin position="273"/>
        <end position="298"/>
    </location>
</feature>
<reference evidence="3" key="1">
    <citation type="submission" date="2022-10" db="EMBL/GenBank/DDBJ databases">
        <title>The complete genomes of actinobacterial strains from the NBC collection.</title>
        <authorList>
            <person name="Joergensen T.S."/>
            <person name="Alvarez Arevalo M."/>
            <person name="Sterndorff E.B."/>
            <person name="Faurdal D."/>
            <person name="Vuksanovic O."/>
            <person name="Mourched A.-S."/>
            <person name="Charusanti P."/>
            <person name="Shaw S."/>
            <person name="Blin K."/>
            <person name="Weber T."/>
        </authorList>
    </citation>
    <scope>NUCLEOTIDE SEQUENCE</scope>
    <source>
        <strain evidence="3">NBC_00222</strain>
    </source>
</reference>
<feature type="transmembrane region" description="Helical" evidence="2">
    <location>
        <begin position="407"/>
        <end position="428"/>
    </location>
</feature>
<keyword evidence="4" id="KW-1185">Reference proteome</keyword>
<feature type="transmembrane region" description="Helical" evidence="2">
    <location>
        <begin position="523"/>
        <end position="546"/>
    </location>
</feature>
<feature type="transmembrane region" description="Helical" evidence="2">
    <location>
        <begin position="384"/>
        <end position="401"/>
    </location>
</feature>
<feature type="transmembrane region" description="Helical" evidence="2">
    <location>
        <begin position="482"/>
        <end position="502"/>
    </location>
</feature>
<gene>
    <name evidence="3" type="ORF">OHA16_38825</name>
</gene>
<evidence type="ECO:0000256" key="2">
    <source>
        <dbReference type="SAM" id="Phobius"/>
    </source>
</evidence>
<proteinExistence type="predicted"/>
<name>A0ABZ1UB89_9ACTN</name>
<keyword evidence="2" id="KW-0472">Membrane</keyword>
<feature type="transmembrane region" description="Helical" evidence="2">
    <location>
        <begin position="199"/>
        <end position="222"/>
    </location>
</feature>
<protein>
    <recommendedName>
        <fullName evidence="5">ABC-2 type transport system permease protein</fullName>
    </recommendedName>
</protein>
<accession>A0ABZ1UB89</accession>